<sequence length="439" mass="47460">MEMNQLEPGCSVTLRDGNGGIVTGMQTVQVNCAKLKAISKVMLKLIQENQTTITLHNTSLVVQRVKAFDSNVVFKLVFDDTLCAFLEDSVTINNALPLVGNLLELVVQHKTDSLLVSYPTDNTNYVNVKLLGGDCWAVVNTGRVNGQRIVDMRKEPLLASVTLSKSAIRQMVTFCKHGEKIPDVPEGTSASRRRRYNLKRELIMQLHGPARQVRLFWGLGESMLPALDVTITSGEQVLYFPTNLERFGEAVSACANMCAVCSVNVYATDRHGEIVAVFSSRGDNFVLQAVVVSDTYDPVAAAAAGVVPSCGPAQQQHGANFPLPCSSYSVTHTATATATATCSAGPGGTVHHYPTDASAMPGTSAGVMAYGNPVLLQNHHPHQRQLTIPAMLSFAYHGTLQPVNGGEPCGQDGADGCEYAEENAEYDRPCKRQRRDDEY</sequence>
<gene>
    <name evidence="4" type="primary">U27</name>
</gene>
<dbReference type="EMBL" id="MN373268">
    <property type="protein sequence ID" value="QOE74435.1"/>
    <property type="molecule type" value="Genomic_DNA"/>
</dbReference>
<accession>A0A866VSM1</accession>
<dbReference type="Proteomes" id="UP001162024">
    <property type="component" value="Segment"/>
</dbReference>
<evidence type="ECO:0000313" key="4">
    <source>
        <dbReference type="EMBL" id="QOE74435.1"/>
    </source>
</evidence>
<protein>
    <recommendedName>
        <fullName evidence="1">DNA polymerase processivity factor</fullName>
    </recommendedName>
    <alternativeName>
        <fullName evidence="2">Polymerase accessory protein</fullName>
    </alternativeName>
</protein>
<evidence type="ECO:0000256" key="1">
    <source>
        <dbReference type="ARBA" id="ARBA00015068"/>
    </source>
</evidence>
<feature type="compositionally biased region" description="Basic and acidic residues" evidence="3">
    <location>
        <begin position="425"/>
        <end position="439"/>
    </location>
</feature>
<evidence type="ECO:0000256" key="2">
    <source>
        <dbReference type="ARBA" id="ARBA00032287"/>
    </source>
</evidence>
<feature type="region of interest" description="Disordered" evidence="3">
    <location>
        <begin position="410"/>
        <end position="439"/>
    </location>
</feature>
<dbReference type="InterPro" id="IPR046938">
    <property type="entry name" value="DNA_clamp_sf"/>
</dbReference>
<organism evidence="4 5">
    <name type="scientific">Elephant endotheliotropic herpesvirus 3A</name>
    <dbReference type="NCBI Taxonomy" id="1329409"/>
    <lineage>
        <taxon>Viruses</taxon>
        <taxon>Duplodnaviria</taxon>
        <taxon>Heunggongvirae</taxon>
        <taxon>Peploviricota</taxon>
        <taxon>Herviviricetes</taxon>
        <taxon>Herpesvirales</taxon>
        <taxon>Orthoherpesviridae</taxon>
        <taxon>Betaherpesvirinae</taxon>
        <taxon>Proboscivirus</taxon>
        <taxon>Elephant endotheliotropic herpesvirus 3</taxon>
    </lineage>
</organism>
<reference evidence="4" key="1">
    <citation type="journal article" date="2009" name="Vet. Pathol.">
        <title>Clinico-pathologic features of fatal disease attributed to new variants of endotheliotropic herpesviruses in two Asian elephants (Elephas maximus).</title>
        <authorList>
            <person name="Garner M.M."/>
            <person name="Helmick K."/>
            <person name="Ochsenreiter J."/>
            <person name="Richman L.K."/>
            <person name="Latimer E."/>
            <person name="Wise A.G."/>
            <person name="Maes R.K."/>
            <person name="Kiupel M."/>
            <person name="Nordhausen R.W."/>
            <person name="Zong J.C."/>
            <person name="Hayward G.S."/>
        </authorList>
    </citation>
    <scope>NUCLEOTIDE SEQUENCE</scope>
    <source>
        <strain evidence="4">Nyah NAP97</strain>
    </source>
</reference>
<keyword evidence="5" id="KW-1185">Reference proteome</keyword>
<name>A0A866VSM1_9BETA</name>
<reference evidence="4" key="7">
    <citation type="submission" date="2019-08" db="EMBL/GenBank/DDBJ databases">
        <title>Complete Genome Assembly and Annotation of EEHV3A the First Example of a GC-Branch African Elephant Endotheliotrophic Herpesvirus Associated with Lethal Hemorrhagic Disease.</title>
        <authorList>
            <person name="Tan J."/>
            <person name="Ling P.D."/>
            <person name="Worley K."/>
            <person name="Proudfoot J."/>
            <person name="Bowman M."/>
            <person name="Qin X."/>
            <person name="Latimer E.M."/>
            <person name="Holder K."/>
            <person name="Fayette M."/>
            <person name="Nodolf S."/>
            <person name="Heaggans S.Y."/>
            <person name="Zong J.-C."/>
            <person name="Pearson V.R."/>
            <person name="Hayward G.S."/>
        </authorList>
    </citation>
    <scope>NUCLEOTIDE SEQUENCE</scope>
    <source>
        <strain evidence="4">Nyah NAP97</strain>
    </source>
</reference>
<dbReference type="SUPFAM" id="SSF55979">
    <property type="entry name" value="DNA clamp"/>
    <property type="match status" value="1"/>
</dbReference>
<reference evidence="4" key="6">
    <citation type="journal article" date="2016" name="MSphere">
        <title>Comparison of the Gene Coding Contents and Other Unusual Features of the GC-Rich and AT-Rich Branch Probosciviruses.</title>
        <authorList>
            <person name="Ling P.D."/>
            <person name="Long S.Y."/>
            <person name="Zong J.C."/>
            <person name="Heaggans S.Y."/>
            <person name="Qin X."/>
            <person name="Hayward G.S."/>
        </authorList>
    </citation>
    <scope>NUCLEOTIDE SEQUENCE</scope>
    <source>
        <strain evidence="4">Nyah NAP97</strain>
    </source>
</reference>
<dbReference type="KEGG" id="vg:80541552"/>
<reference evidence="4" key="3">
    <citation type="journal article" date="2014" name="J. Virol.">
        <title>Comparative genome analysis of four elephant endotheliotropic herpesviruses, EEHV3, EEHV4, EEHV5, and EEHV6, from cases of hemorrhagic disease or viremia.</title>
        <authorList>
            <person name="Zong JC"/>
            <person name="Latimer EM"/>
            <person name="Long SY"/>
            <person name="Richman LK"/>
            <person name="Heaggans SY"/>
            <person name="Hayward GS."/>
        </authorList>
    </citation>
    <scope>NUCLEOTIDE SEQUENCE</scope>
    <source>
        <strain evidence="4">Nyah NAP97</strain>
    </source>
</reference>
<reference evidence="4" key="5">
    <citation type="journal article" date="2016" name="MSphere">
        <title>Complete Genome Sequence of Elephant Endotheliotropic Herpesvirus 4, the First Example of a GC-Rich Branch Proboscivirus.</title>
        <authorList>
            <person name="Ling P.D."/>
            <person name="Long S.Y."/>
            <person name="Fuery A."/>
            <person name="Peng R.S."/>
            <person name="Heaggans S.Y."/>
            <person name="Qin X."/>
            <person name="Worley K.C."/>
            <person name="Dugan S."/>
            <person name="Hayward G.S."/>
        </authorList>
    </citation>
    <scope>NUCLEOTIDE SEQUENCE</scope>
    <source>
        <strain evidence="4">Nyah NAP97</strain>
    </source>
</reference>
<evidence type="ECO:0000313" key="5">
    <source>
        <dbReference type="Proteomes" id="UP001162024"/>
    </source>
</evidence>
<reference evidence="4" key="2">
    <citation type="journal article" date="2013" name="Genome Announc.">
        <title>Complete Genome Sequence of Elephant Endotheliotropic Herpesvirus 1A.</title>
        <authorList>
            <person name="Ling P.D."/>
            <person name="Reid J.G."/>
            <person name="Qin X."/>
            <person name="Muzny D.M."/>
            <person name="Gibbs R."/>
            <person name="Petrosino J."/>
            <person name="Peng R."/>
            <person name="Zong J.C."/>
            <person name="Heaggans S.Y."/>
            <person name="Hayward G.S."/>
        </authorList>
    </citation>
    <scope>NUCLEOTIDE SEQUENCE</scope>
    <source>
        <strain evidence="4">Nyah NAP97</strain>
    </source>
</reference>
<dbReference type="RefSeq" id="YP_010802769.1">
    <property type="nucleotide sequence ID" value="NC_077039.1"/>
</dbReference>
<dbReference type="Gene3D" id="3.70.10.10">
    <property type="match status" value="1"/>
</dbReference>
<reference evidence="4" key="4">
    <citation type="journal article" date="2016" name="ILAR J">
        <title>Review of Elephant Endotheliotropic Herpesviruses and Acute Hemorrhagic Disease.</title>
        <authorList>
            <person name="Long S.Y."/>
            <person name="Latimer E.M."/>
            <person name="Hayward G.S."/>
        </authorList>
    </citation>
    <scope>NUCLEOTIDE SEQUENCE</scope>
    <source>
        <strain evidence="4">Nyah NAP97</strain>
    </source>
</reference>
<evidence type="ECO:0000256" key="3">
    <source>
        <dbReference type="SAM" id="MobiDB-lite"/>
    </source>
</evidence>
<proteinExistence type="predicted"/>
<dbReference type="GeneID" id="80541552"/>